<dbReference type="OrthoDB" id="2418900at2759"/>
<evidence type="ECO:0000256" key="1">
    <source>
        <dbReference type="SAM" id="MobiDB-lite"/>
    </source>
</evidence>
<protein>
    <submittedName>
        <fullName evidence="2">Uncharacterized protein</fullName>
    </submittedName>
</protein>
<reference evidence="2" key="1">
    <citation type="journal article" date="2021" name="New Phytol.">
        <title>Evolutionary innovations through gain and loss of genes in the ectomycorrhizal Boletales.</title>
        <authorList>
            <person name="Wu G."/>
            <person name="Miyauchi S."/>
            <person name="Morin E."/>
            <person name="Kuo A."/>
            <person name="Drula E."/>
            <person name="Varga T."/>
            <person name="Kohler A."/>
            <person name="Feng B."/>
            <person name="Cao Y."/>
            <person name="Lipzen A."/>
            <person name="Daum C."/>
            <person name="Hundley H."/>
            <person name="Pangilinan J."/>
            <person name="Johnson J."/>
            <person name="Barry K."/>
            <person name="LaButti K."/>
            <person name="Ng V."/>
            <person name="Ahrendt S."/>
            <person name="Min B."/>
            <person name="Choi I.G."/>
            <person name="Park H."/>
            <person name="Plett J.M."/>
            <person name="Magnuson J."/>
            <person name="Spatafora J.W."/>
            <person name="Nagy L.G."/>
            <person name="Henrissat B."/>
            <person name="Grigoriev I.V."/>
            <person name="Yang Z.L."/>
            <person name="Xu J."/>
            <person name="Martin F.M."/>
        </authorList>
    </citation>
    <scope>NUCLEOTIDE SEQUENCE</scope>
    <source>
        <strain evidence="2">KKN 215</strain>
    </source>
</reference>
<keyword evidence="3" id="KW-1185">Reference proteome</keyword>
<dbReference type="InterPro" id="IPR041078">
    <property type="entry name" value="Plavaka"/>
</dbReference>
<dbReference type="Proteomes" id="UP000813824">
    <property type="component" value="Unassembled WGS sequence"/>
</dbReference>
<feature type="compositionally biased region" description="Basic and acidic residues" evidence="1">
    <location>
        <begin position="9"/>
        <end position="22"/>
    </location>
</feature>
<evidence type="ECO:0000313" key="3">
    <source>
        <dbReference type="Proteomes" id="UP000813824"/>
    </source>
</evidence>
<sequence length="907" mass="103035">MEVDEEERVEPWNREGDGREHEGDNEELDDDDSEDEDGGDPPRYGWEPPVASGQNAPLQEDEDSDTSSRSPSPDPHDVSSQATRVRVEEALRSEITVVTYPSARAGAPISESADNQQAIDRDAHWQSQHPANTTYSELLGEGSQQNIYAPFDHEVDWLVARWAKLRGPGSNAFSELLDIPGVQERLGLSYGTSEQLNKIIDQKIPNERPRFQRAEVVIDNIAHEVYFRDVLECISSLYGDPDFASHLVYLPERHYADADQTIRLYHDIYTGKWWWVTQDILEKRKPGATIIPVLVSSDKTQVTSFGGKTAYPIYLTIGNLPKEIRRKPSQNGQILLGYLPTTKLDHISNKARRRRVTANVFHACVREILKPLERAGEDGVPMTSGDGVTRRTHPIFAAYIGDYPEQVLVTGIKTMQCPTCEVPCGHLGDYDDKYPFRDLNAVLNILALADESPGDFLKACREEGIKPIYQPFWLGLPLADPFLSITPDILHQLYQGVIKHLVAWLIQAFGAAEIDARCAVTGQEHADIARILMGLIVDLPLPGNRSPAPLVRAVRAILDFLYLAQYPVHSTGTLDRLDDALKRFHDNKAIFLHWLDHYRHAIERLGTTDNFNTEYTERLHIDMAKDAYDATNGKDVYSQMTIWLERKEKMLRHGRFVEWRKQGQPQAITLNRLETAPMVSPNMTKNPSARVDMEHLAECYGAVDFQYALAEFILTNRSSVLFLPFVKVPVYHKARFWDSDFRLFRNNWKDHDVLHVKPARITRRGKEHAARFDTAVVNTGHGDMIGVDGYEIAQVRVIFSLPKESDGLFKPDKPPPPYLAYVEWFTGLRQGPHDDHGMFRLTRKVNRTTGKRAASVVSLSTIRRSVMLFPRFGAVAPRDWTSENVLDLCSKFYVNAWTDRHLYGTFF</sequence>
<dbReference type="EMBL" id="JAEVFJ010000034">
    <property type="protein sequence ID" value="KAH8091759.1"/>
    <property type="molecule type" value="Genomic_DNA"/>
</dbReference>
<evidence type="ECO:0000313" key="2">
    <source>
        <dbReference type="EMBL" id="KAH8091759.1"/>
    </source>
</evidence>
<gene>
    <name evidence="2" type="ORF">BXZ70DRAFT_1040234</name>
</gene>
<feature type="region of interest" description="Disordered" evidence="1">
    <location>
        <begin position="1"/>
        <end position="85"/>
    </location>
</feature>
<accession>A0A8K0XLZ3</accession>
<dbReference type="AlphaFoldDB" id="A0A8K0XLZ3"/>
<name>A0A8K0XLZ3_9AGAR</name>
<proteinExistence type="predicted"/>
<comment type="caution">
    <text evidence="2">The sequence shown here is derived from an EMBL/GenBank/DDBJ whole genome shotgun (WGS) entry which is preliminary data.</text>
</comment>
<feature type="compositionally biased region" description="Acidic residues" evidence="1">
    <location>
        <begin position="23"/>
        <end position="39"/>
    </location>
</feature>
<organism evidence="2 3">
    <name type="scientific">Cristinia sonorae</name>
    <dbReference type="NCBI Taxonomy" id="1940300"/>
    <lineage>
        <taxon>Eukaryota</taxon>
        <taxon>Fungi</taxon>
        <taxon>Dikarya</taxon>
        <taxon>Basidiomycota</taxon>
        <taxon>Agaricomycotina</taxon>
        <taxon>Agaricomycetes</taxon>
        <taxon>Agaricomycetidae</taxon>
        <taxon>Agaricales</taxon>
        <taxon>Pleurotineae</taxon>
        <taxon>Stephanosporaceae</taxon>
        <taxon>Cristinia</taxon>
    </lineage>
</organism>
<dbReference type="Pfam" id="PF18759">
    <property type="entry name" value="Plavaka"/>
    <property type="match status" value="1"/>
</dbReference>